<evidence type="ECO:0000313" key="1">
    <source>
        <dbReference type="EMBL" id="KAH1048227.1"/>
    </source>
</evidence>
<evidence type="ECO:0008006" key="3">
    <source>
        <dbReference type="Google" id="ProtNLM"/>
    </source>
</evidence>
<name>A0A9D3ZNC9_9ROSI</name>
<proteinExistence type="predicted"/>
<reference evidence="1 2" key="1">
    <citation type="journal article" date="2021" name="Plant Biotechnol. J.">
        <title>Multi-omics assisted identification of the key and species-specific regulatory components of drought-tolerant mechanisms in Gossypium stocksii.</title>
        <authorList>
            <person name="Yu D."/>
            <person name="Ke L."/>
            <person name="Zhang D."/>
            <person name="Wu Y."/>
            <person name="Sun Y."/>
            <person name="Mei J."/>
            <person name="Sun J."/>
            <person name="Sun Y."/>
        </authorList>
    </citation>
    <scope>NUCLEOTIDE SEQUENCE [LARGE SCALE GENOMIC DNA]</scope>
    <source>
        <strain evidence="2">cv. E1</strain>
        <tissue evidence="1">Leaf</tissue>
    </source>
</reference>
<dbReference type="AlphaFoldDB" id="A0A9D3ZNC9"/>
<comment type="caution">
    <text evidence="1">The sequence shown here is derived from an EMBL/GenBank/DDBJ whole genome shotgun (WGS) entry which is preliminary data.</text>
</comment>
<gene>
    <name evidence="1" type="ORF">J1N35_039011</name>
</gene>
<dbReference type="Proteomes" id="UP000828251">
    <property type="component" value="Unassembled WGS sequence"/>
</dbReference>
<accession>A0A9D3ZNC9</accession>
<protein>
    <recommendedName>
        <fullName evidence="3">RNase H type-1 domain-containing protein</fullName>
    </recommendedName>
</protein>
<evidence type="ECO:0000313" key="2">
    <source>
        <dbReference type="Proteomes" id="UP000828251"/>
    </source>
</evidence>
<sequence length="70" mass="8283">MKDLLWEHALPTRKDRGSDHCESEGYTPRKTNEAAHALASRWYNLDNPSYWVEEVPTEIEPIIVNNQRRF</sequence>
<dbReference type="EMBL" id="JAIQCV010000011">
    <property type="protein sequence ID" value="KAH1048227.1"/>
    <property type="molecule type" value="Genomic_DNA"/>
</dbReference>
<keyword evidence="2" id="KW-1185">Reference proteome</keyword>
<organism evidence="1 2">
    <name type="scientific">Gossypium stocksii</name>
    <dbReference type="NCBI Taxonomy" id="47602"/>
    <lineage>
        <taxon>Eukaryota</taxon>
        <taxon>Viridiplantae</taxon>
        <taxon>Streptophyta</taxon>
        <taxon>Embryophyta</taxon>
        <taxon>Tracheophyta</taxon>
        <taxon>Spermatophyta</taxon>
        <taxon>Magnoliopsida</taxon>
        <taxon>eudicotyledons</taxon>
        <taxon>Gunneridae</taxon>
        <taxon>Pentapetalae</taxon>
        <taxon>rosids</taxon>
        <taxon>malvids</taxon>
        <taxon>Malvales</taxon>
        <taxon>Malvaceae</taxon>
        <taxon>Malvoideae</taxon>
        <taxon>Gossypium</taxon>
    </lineage>
</organism>